<keyword evidence="2 9" id="KW-0812">Transmembrane</keyword>
<proteinExistence type="predicted"/>
<evidence type="ECO:0000256" key="9">
    <source>
        <dbReference type="SAM" id="Phobius"/>
    </source>
</evidence>
<dbReference type="PANTHER" id="PTHR24232:SF107">
    <property type="entry name" value="HYDROXYCARBOXYLIC ACID RECEPTOR 2-LIKE"/>
    <property type="match status" value="1"/>
</dbReference>
<comment type="caution">
    <text evidence="10">The sequence shown here is derived from an EMBL/GenBank/DDBJ whole genome shotgun (WGS) entry which is preliminary data.</text>
</comment>
<evidence type="ECO:0008006" key="12">
    <source>
        <dbReference type="Google" id="ProtNLM"/>
    </source>
</evidence>
<evidence type="ECO:0000256" key="1">
    <source>
        <dbReference type="ARBA" id="ARBA00004141"/>
    </source>
</evidence>
<gene>
    <name evidence="10" type="ORF">ACEWY4_015234</name>
</gene>
<feature type="transmembrane region" description="Helical" evidence="9">
    <location>
        <begin position="202"/>
        <end position="225"/>
    </location>
</feature>
<feature type="transmembrane region" description="Helical" evidence="9">
    <location>
        <begin position="20"/>
        <end position="42"/>
    </location>
</feature>
<keyword evidence="8" id="KW-0807">Transducer</keyword>
<keyword evidence="5 9" id="KW-0472">Membrane</keyword>
<dbReference type="InterPro" id="IPR000276">
    <property type="entry name" value="GPCR_Rhodpsn"/>
</dbReference>
<feature type="transmembrane region" description="Helical" evidence="9">
    <location>
        <begin position="100"/>
        <end position="121"/>
    </location>
</feature>
<keyword evidence="6" id="KW-0675">Receptor</keyword>
<evidence type="ECO:0000256" key="6">
    <source>
        <dbReference type="ARBA" id="ARBA00023170"/>
    </source>
</evidence>
<keyword evidence="7" id="KW-0325">Glycoprotein</keyword>
<feature type="transmembrane region" description="Helical" evidence="9">
    <location>
        <begin position="155"/>
        <end position="176"/>
    </location>
</feature>
<evidence type="ECO:0000313" key="11">
    <source>
        <dbReference type="Proteomes" id="UP001591681"/>
    </source>
</evidence>
<organism evidence="10 11">
    <name type="scientific">Coilia grayii</name>
    <name type="common">Gray's grenadier anchovy</name>
    <dbReference type="NCBI Taxonomy" id="363190"/>
    <lineage>
        <taxon>Eukaryota</taxon>
        <taxon>Metazoa</taxon>
        <taxon>Chordata</taxon>
        <taxon>Craniata</taxon>
        <taxon>Vertebrata</taxon>
        <taxon>Euteleostomi</taxon>
        <taxon>Actinopterygii</taxon>
        <taxon>Neopterygii</taxon>
        <taxon>Teleostei</taxon>
        <taxon>Clupei</taxon>
        <taxon>Clupeiformes</taxon>
        <taxon>Clupeoidei</taxon>
        <taxon>Engraulidae</taxon>
        <taxon>Coilinae</taxon>
        <taxon>Coilia</taxon>
    </lineage>
</organism>
<dbReference type="Proteomes" id="UP001591681">
    <property type="component" value="Unassembled WGS sequence"/>
</dbReference>
<comment type="subcellular location">
    <subcellularLocation>
        <location evidence="1">Membrane</location>
        <topology evidence="1">Multi-pass membrane protein</topology>
    </subcellularLocation>
</comment>
<evidence type="ECO:0000256" key="8">
    <source>
        <dbReference type="ARBA" id="ARBA00023224"/>
    </source>
</evidence>
<dbReference type="GO" id="GO:0004930">
    <property type="term" value="F:G protein-coupled receptor activity"/>
    <property type="evidence" value="ECO:0007669"/>
    <property type="project" value="UniProtKB-KW"/>
</dbReference>
<evidence type="ECO:0000256" key="4">
    <source>
        <dbReference type="ARBA" id="ARBA00023040"/>
    </source>
</evidence>
<keyword evidence="4" id="KW-0297">G-protein coupled receptor</keyword>
<accession>A0ABD1JPH7</accession>
<evidence type="ECO:0000256" key="2">
    <source>
        <dbReference type="ARBA" id="ARBA00022692"/>
    </source>
</evidence>
<dbReference type="GO" id="GO:0016020">
    <property type="term" value="C:membrane"/>
    <property type="evidence" value="ECO:0007669"/>
    <property type="project" value="UniProtKB-SubCell"/>
</dbReference>
<feature type="transmembrane region" description="Helical" evidence="9">
    <location>
        <begin position="128"/>
        <end position="149"/>
    </location>
</feature>
<keyword evidence="11" id="KW-1185">Reference proteome</keyword>
<keyword evidence="3 9" id="KW-1133">Transmembrane helix</keyword>
<dbReference type="Pfam" id="PF00001">
    <property type="entry name" value="7tm_1"/>
    <property type="match status" value="1"/>
</dbReference>
<reference evidence="10 11" key="1">
    <citation type="submission" date="2024-09" db="EMBL/GenBank/DDBJ databases">
        <title>A chromosome-level genome assembly of Gray's grenadier anchovy, Coilia grayii.</title>
        <authorList>
            <person name="Fu Z."/>
        </authorList>
    </citation>
    <scope>NUCLEOTIDE SEQUENCE [LARGE SCALE GENOMIC DNA]</scope>
    <source>
        <strain evidence="10">G4</strain>
        <tissue evidence="10">Muscle</tissue>
    </source>
</reference>
<evidence type="ECO:0000313" key="10">
    <source>
        <dbReference type="EMBL" id="KAL2088335.1"/>
    </source>
</evidence>
<name>A0ABD1JPH7_9TELE</name>
<dbReference type="AlphaFoldDB" id="A0ABD1JPH7"/>
<dbReference type="EMBL" id="JBHFQA010000013">
    <property type="protein sequence ID" value="KAL2088335.1"/>
    <property type="molecule type" value="Genomic_DNA"/>
</dbReference>
<feature type="transmembrane region" description="Helical" evidence="9">
    <location>
        <begin position="237"/>
        <end position="258"/>
    </location>
</feature>
<evidence type="ECO:0000256" key="5">
    <source>
        <dbReference type="ARBA" id="ARBA00023136"/>
    </source>
</evidence>
<feature type="transmembrane region" description="Helical" evidence="9">
    <location>
        <begin position="54"/>
        <end position="80"/>
    </location>
</feature>
<evidence type="ECO:0000256" key="7">
    <source>
        <dbReference type="ARBA" id="ARBA00023180"/>
    </source>
</evidence>
<evidence type="ECO:0000256" key="3">
    <source>
        <dbReference type="ARBA" id="ARBA00022989"/>
    </source>
</evidence>
<dbReference type="SUPFAM" id="SSF81321">
    <property type="entry name" value="Family A G protein-coupled receptor-like"/>
    <property type="match status" value="1"/>
</dbReference>
<dbReference type="PANTHER" id="PTHR24232">
    <property type="entry name" value="G-PROTEIN COUPLED RECEPTOR"/>
    <property type="match status" value="1"/>
</dbReference>
<dbReference type="Gene3D" id="1.20.1070.10">
    <property type="entry name" value="Rhodopsin 7-helix transmembrane proteins"/>
    <property type="match status" value="1"/>
</dbReference>
<sequence>MNGSFVNDSHPDSIAHATQGIYTTAYSIYFLLGLPVNIYILRQIVIETTMTSEFFTLNLVLCEIIFCLKSPLLLLHFYVIPSTLGDVLEFFDGFNGMGRPLFQTCICAERYLAVLHPVLFLKYKPLRYRLSSSGVGWLIVLGCCVASMLVRNTMFYFYMSLYMILISLKLLCCLVIRRALRNPAPGEGRADREGASRAKVRAFKVITVIMVSTVVNYICLLLLLPLEHILSKPHFELSIAVCLSVSIFTGLTQPSLYLHRTGKLSCLKGS</sequence>
<protein>
    <recommendedName>
        <fullName evidence="12">G-protein coupled receptors family 1 profile domain-containing protein</fullName>
    </recommendedName>
</protein>